<evidence type="ECO:0000313" key="2">
    <source>
        <dbReference type="EMBL" id="STO16596.1"/>
    </source>
</evidence>
<evidence type="ECO:0000256" key="1">
    <source>
        <dbReference type="SAM" id="Phobius"/>
    </source>
</evidence>
<sequence>MGLMPINCVFNSVFWLVLCGKVGVSKLFGLSGLGFSCFSGLVLAGVAGCGVVSGFTRCWPGWRAWPLSWLLGVTSPGKS</sequence>
<dbReference type="AlphaFoldDB" id="A0A8G2M5L6"/>
<dbReference type="Proteomes" id="UP000255284">
    <property type="component" value="Unassembled WGS sequence"/>
</dbReference>
<dbReference type="EMBL" id="UGGQ01000006">
    <property type="protein sequence ID" value="STO16596.1"/>
    <property type="molecule type" value="Genomic_DNA"/>
</dbReference>
<organism evidence="2 3">
    <name type="scientific">Mobiluncus mulieris</name>
    <dbReference type="NCBI Taxonomy" id="2052"/>
    <lineage>
        <taxon>Bacteria</taxon>
        <taxon>Bacillati</taxon>
        <taxon>Actinomycetota</taxon>
        <taxon>Actinomycetes</taxon>
        <taxon>Actinomycetales</taxon>
        <taxon>Actinomycetaceae</taxon>
        <taxon>Mobiluncus</taxon>
    </lineage>
</organism>
<name>A0A8G2M5L6_9ACTO</name>
<protein>
    <submittedName>
        <fullName evidence="2">Uncharacterized protein</fullName>
    </submittedName>
</protein>
<keyword evidence="1" id="KW-1133">Transmembrane helix</keyword>
<comment type="caution">
    <text evidence="2">The sequence shown here is derived from an EMBL/GenBank/DDBJ whole genome shotgun (WGS) entry which is preliminary data.</text>
</comment>
<keyword evidence="1" id="KW-0812">Transmembrane</keyword>
<accession>A0A8G2M5L6</accession>
<gene>
    <name evidence="2" type="ORF">NCTC11819_01166</name>
</gene>
<proteinExistence type="predicted"/>
<reference evidence="2 3" key="1">
    <citation type="submission" date="2018-06" db="EMBL/GenBank/DDBJ databases">
        <authorList>
            <consortium name="Pathogen Informatics"/>
            <person name="Doyle S."/>
        </authorList>
    </citation>
    <scope>NUCLEOTIDE SEQUENCE [LARGE SCALE GENOMIC DNA]</scope>
    <source>
        <strain evidence="2 3">NCTC11819</strain>
    </source>
</reference>
<feature type="transmembrane region" description="Helical" evidence="1">
    <location>
        <begin position="33"/>
        <end position="55"/>
    </location>
</feature>
<keyword evidence="1" id="KW-0472">Membrane</keyword>
<evidence type="ECO:0000313" key="3">
    <source>
        <dbReference type="Proteomes" id="UP000255284"/>
    </source>
</evidence>